<dbReference type="PANTHER" id="PTHR14119:SF3">
    <property type="entry name" value="ISOCHORISMATASE DOMAIN-CONTAINING PROTEIN 2"/>
    <property type="match status" value="1"/>
</dbReference>
<dbReference type="RefSeq" id="WP_200232833.1">
    <property type="nucleotide sequence ID" value="NZ_NRRV01000001.1"/>
</dbReference>
<feature type="domain" description="Isochorismatase-like" evidence="1">
    <location>
        <begin position="17"/>
        <end position="169"/>
    </location>
</feature>
<accession>A0ABS1CBL0</accession>
<evidence type="ECO:0000313" key="3">
    <source>
        <dbReference type="Proteomes" id="UP000748752"/>
    </source>
</evidence>
<dbReference type="SUPFAM" id="SSF52499">
    <property type="entry name" value="Isochorismatase-like hydrolases"/>
    <property type="match status" value="1"/>
</dbReference>
<name>A0ABS1CBL0_9GAMM</name>
<gene>
    <name evidence="2" type="ORF">CKO31_00195</name>
</gene>
<comment type="caution">
    <text evidence="2">The sequence shown here is derived from an EMBL/GenBank/DDBJ whole genome shotgun (WGS) entry which is preliminary data.</text>
</comment>
<dbReference type="Pfam" id="PF00857">
    <property type="entry name" value="Isochorismatase"/>
    <property type="match status" value="1"/>
</dbReference>
<proteinExistence type="predicted"/>
<protein>
    <submittedName>
        <fullName evidence="2">Isochorismatase</fullName>
    </submittedName>
</protein>
<evidence type="ECO:0000313" key="2">
    <source>
        <dbReference type="EMBL" id="MBK1629173.1"/>
    </source>
</evidence>
<dbReference type="PANTHER" id="PTHR14119">
    <property type="entry name" value="HYDROLASE"/>
    <property type="match status" value="1"/>
</dbReference>
<reference evidence="2 3" key="1">
    <citation type="journal article" date="2020" name="Microorganisms">
        <title>Osmotic Adaptation and Compatible Solute Biosynthesis of Phototrophic Bacteria as Revealed from Genome Analyses.</title>
        <authorList>
            <person name="Imhoff J.F."/>
            <person name="Rahn T."/>
            <person name="Kunzel S."/>
            <person name="Keller A."/>
            <person name="Neulinger S.C."/>
        </authorList>
    </citation>
    <scope>NUCLEOTIDE SEQUENCE [LARGE SCALE GENOMIC DNA]</scope>
    <source>
        <strain evidence="2 3">DSM 6210</strain>
    </source>
</reference>
<dbReference type="InterPro" id="IPR000868">
    <property type="entry name" value="Isochorismatase-like_dom"/>
</dbReference>
<dbReference type="EMBL" id="NRRV01000001">
    <property type="protein sequence ID" value="MBK1629173.1"/>
    <property type="molecule type" value="Genomic_DNA"/>
</dbReference>
<evidence type="ECO:0000259" key="1">
    <source>
        <dbReference type="Pfam" id="PF00857"/>
    </source>
</evidence>
<dbReference type="Gene3D" id="3.40.50.850">
    <property type="entry name" value="Isochorismatase-like"/>
    <property type="match status" value="1"/>
</dbReference>
<dbReference type="Proteomes" id="UP000748752">
    <property type="component" value="Unassembled WGS sequence"/>
</dbReference>
<sequence length="192" mass="21249">MSIHQAPMPLCNAGFSQLMIIDAQESLAAVMPKDELAVAVANINRLVQAAEILSVPIISTEQYPHGLGRTIDPIREHLPETVAPTEKTCFSCCTAAGFERALTQQPERKQVVLTGMEAHICIVQTASGLQRWGYQVFVVADAICSRHPANRQNALERMRHSGIHVTNTESVAFEWLGDSTNPHFREVSRMFK</sequence>
<keyword evidence="3" id="KW-1185">Reference proteome</keyword>
<organism evidence="2 3">
    <name type="scientific">Thiohalocapsa halophila</name>
    <dbReference type="NCBI Taxonomy" id="69359"/>
    <lineage>
        <taxon>Bacteria</taxon>
        <taxon>Pseudomonadati</taxon>
        <taxon>Pseudomonadota</taxon>
        <taxon>Gammaproteobacteria</taxon>
        <taxon>Chromatiales</taxon>
        <taxon>Chromatiaceae</taxon>
        <taxon>Thiohalocapsa</taxon>
    </lineage>
</organism>
<dbReference type="InterPro" id="IPR050993">
    <property type="entry name" value="Isochorismatase_domain"/>
</dbReference>
<dbReference type="InterPro" id="IPR036380">
    <property type="entry name" value="Isochorismatase-like_sf"/>
</dbReference>